<accession>A0A2W1NJV1</accession>
<dbReference type="GO" id="GO:0008379">
    <property type="term" value="F:thioredoxin peroxidase activity"/>
    <property type="evidence" value="ECO:0007669"/>
    <property type="project" value="TreeGrafter"/>
</dbReference>
<organism evidence="13 14">
    <name type="scientific">Putridiphycobacter roseus</name>
    <dbReference type="NCBI Taxonomy" id="2219161"/>
    <lineage>
        <taxon>Bacteria</taxon>
        <taxon>Pseudomonadati</taxon>
        <taxon>Bacteroidota</taxon>
        <taxon>Flavobacteriia</taxon>
        <taxon>Flavobacteriales</taxon>
        <taxon>Crocinitomicaceae</taxon>
        <taxon>Putridiphycobacter</taxon>
    </lineage>
</organism>
<comment type="similarity">
    <text evidence="9">Belongs to the peroxiredoxin family. BCP/PrxQ subfamily.</text>
</comment>
<dbReference type="PANTHER" id="PTHR42801:SF7">
    <property type="entry name" value="SLL1159 PROTEIN"/>
    <property type="match status" value="1"/>
</dbReference>
<evidence type="ECO:0000256" key="7">
    <source>
        <dbReference type="ARBA" id="ARBA00023284"/>
    </source>
</evidence>
<comment type="catalytic activity">
    <reaction evidence="11">
        <text>a hydroperoxide + [thioredoxin]-dithiol = an alcohol + [thioredoxin]-disulfide + H2O</text>
        <dbReference type="Rhea" id="RHEA:62620"/>
        <dbReference type="Rhea" id="RHEA-COMP:10698"/>
        <dbReference type="Rhea" id="RHEA-COMP:10700"/>
        <dbReference type="ChEBI" id="CHEBI:15377"/>
        <dbReference type="ChEBI" id="CHEBI:29950"/>
        <dbReference type="ChEBI" id="CHEBI:30879"/>
        <dbReference type="ChEBI" id="CHEBI:35924"/>
        <dbReference type="ChEBI" id="CHEBI:50058"/>
        <dbReference type="EC" id="1.11.1.24"/>
    </reaction>
</comment>
<evidence type="ECO:0000259" key="12">
    <source>
        <dbReference type="PROSITE" id="PS51352"/>
    </source>
</evidence>
<dbReference type="Gene3D" id="3.40.30.10">
    <property type="entry name" value="Glutaredoxin"/>
    <property type="match status" value="1"/>
</dbReference>
<evidence type="ECO:0000256" key="4">
    <source>
        <dbReference type="ARBA" id="ARBA00022862"/>
    </source>
</evidence>
<dbReference type="PROSITE" id="PS51352">
    <property type="entry name" value="THIOREDOXIN_2"/>
    <property type="match status" value="1"/>
</dbReference>
<evidence type="ECO:0000256" key="11">
    <source>
        <dbReference type="ARBA" id="ARBA00049091"/>
    </source>
</evidence>
<dbReference type="OrthoDB" id="9809746at2"/>
<evidence type="ECO:0000256" key="9">
    <source>
        <dbReference type="ARBA" id="ARBA00038489"/>
    </source>
</evidence>
<keyword evidence="3" id="KW-0575">Peroxidase</keyword>
<evidence type="ECO:0000313" key="13">
    <source>
        <dbReference type="EMBL" id="PZE18236.1"/>
    </source>
</evidence>
<dbReference type="InterPro" id="IPR013766">
    <property type="entry name" value="Thioredoxin_domain"/>
</dbReference>
<gene>
    <name evidence="13" type="ORF">DNU06_04525</name>
</gene>
<evidence type="ECO:0000256" key="10">
    <source>
        <dbReference type="ARBA" id="ARBA00042639"/>
    </source>
</evidence>
<keyword evidence="5" id="KW-0560">Oxidoreductase</keyword>
<dbReference type="CDD" id="cd02970">
    <property type="entry name" value="PRX_like2"/>
    <property type="match status" value="1"/>
</dbReference>
<dbReference type="EMBL" id="QKSB01000002">
    <property type="protein sequence ID" value="PZE18236.1"/>
    <property type="molecule type" value="Genomic_DNA"/>
</dbReference>
<feature type="domain" description="Thioredoxin" evidence="12">
    <location>
        <begin position="51"/>
        <end position="222"/>
    </location>
</feature>
<dbReference type="InterPro" id="IPR000866">
    <property type="entry name" value="AhpC/TSA"/>
</dbReference>
<protein>
    <recommendedName>
        <fullName evidence="2">thioredoxin-dependent peroxiredoxin</fullName>
        <ecNumber evidence="2">1.11.1.24</ecNumber>
    </recommendedName>
    <alternativeName>
        <fullName evidence="8">Thioredoxin peroxidase</fullName>
    </alternativeName>
    <alternativeName>
        <fullName evidence="10">Thioredoxin-dependent peroxiredoxin Bcp</fullName>
    </alternativeName>
</protein>
<keyword evidence="6" id="KW-1015">Disulfide bond</keyword>
<dbReference type="Proteomes" id="UP000249248">
    <property type="component" value="Unassembled WGS sequence"/>
</dbReference>
<dbReference type="GO" id="GO:0034599">
    <property type="term" value="P:cellular response to oxidative stress"/>
    <property type="evidence" value="ECO:0007669"/>
    <property type="project" value="TreeGrafter"/>
</dbReference>
<dbReference type="AlphaFoldDB" id="A0A2W1NJV1"/>
<comment type="function">
    <text evidence="1">Thiol-specific peroxidase that catalyzes the reduction of hydrogen peroxide and organic hydroperoxides to water and alcohols, respectively. Plays a role in cell protection against oxidative stress by detoxifying peroxides and as sensor of hydrogen peroxide-mediated signaling events.</text>
</comment>
<keyword evidence="4" id="KW-0049">Antioxidant</keyword>
<proteinExistence type="inferred from homology"/>
<dbReference type="GO" id="GO:0005737">
    <property type="term" value="C:cytoplasm"/>
    <property type="evidence" value="ECO:0007669"/>
    <property type="project" value="TreeGrafter"/>
</dbReference>
<evidence type="ECO:0000256" key="6">
    <source>
        <dbReference type="ARBA" id="ARBA00023157"/>
    </source>
</evidence>
<evidence type="ECO:0000313" key="14">
    <source>
        <dbReference type="Proteomes" id="UP000249248"/>
    </source>
</evidence>
<dbReference type="InterPro" id="IPR050924">
    <property type="entry name" value="Peroxiredoxin_BCP/PrxQ"/>
</dbReference>
<keyword evidence="14" id="KW-1185">Reference proteome</keyword>
<dbReference type="SUPFAM" id="SSF52833">
    <property type="entry name" value="Thioredoxin-like"/>
    <property type="match status" value="1"/>
</dbReference>
<dbReference type="EC" id="1.11.1.24" evidence="2"/>
<reference evidence="13 14" key="1">
    <citation type="submission" date="2018-06" db="EMBL/GenBank/DDBJ databases">
        <title>The draft genome sequence of Crocinitomix sp. SM1701.</title>
        <authorList>
            <person name="Zhang X."/>
        </authorList>
    </citation>
    <scope>NUCLEOTIDE SEQUENCE [LARGE SCALE GENOMIC DNA]</scope>
    <source>
        <strain evidence="13 14">SM1701</strain>
    </source>
</reference>
<evidence type="ECO:0000256" key="5">
    <source>
        <dbReference type="ARBA" id="ARBA00023002"/>
    </source>
</evidence>
<keyword evidence="7" id="KW-0676">Redox-active center</keyword>
<evidence type="ECO:0000256" key="1">
    <source>
        <dbReference type="ARBA" id="ARBA00003330"/>
    </source>
</evidence>
<evidence type="ECO:0000256" key="2">
    <source>
        <dbReference type="ARBA" id="ARBA00013017"/>
    </source>
</evidence>
<dbReference type="InterPro" id="IPR036249">
    <property type="entry name" value="Thioredoxin-like_sf"/>
</dbReference>
<sequence length="222" mass="24221">MNNSTTNSNSLLSDLNAKKANFEIKASDDKKEKYAAGLQAVIDQGVVDNAIQLGDKAPDFSLSNAAGESVSLYEELKKGPVVLMWYRGGWCPYCNITLSHMQAALPDFKAQGANLLALTPELPDSSISTAEKNELEFEVLSDVDNGIANNYHVVFTLTDDVRALYENGFGLSAYNGSDDGRLPLAATYVIGQDHMVKYAFLDADYRNRAEPSEILEVLKGLK</sequence>
<dbReference type="GO" id="GO:0045454">
    <property type="term" value="P:cell redox homeostasis"/>
    <property type="evidence" value="ECO:0007669"/>
    <property type="project" value="TreeGrafter"/>
</dbReference>
<dbReference type="PANTHER" id="PTHR42801">
    <property type="entry name" value="THIOREDOXIN-DEPENDENT PEROXIDE REDUCTASE"/>
    <property type="match status" value="1"/>
</dbReference>
<dbReference type="Pfam" id="PF00578">
    <property type="entry name" value="AhpC-TSA"/>
    <property type="match status" value="1"/>
</dbReference>
<name>A0A2W1NJV1_9FLAO</name>
<comment type="caution">
    <text evidence="13">The sequence shown here is derived from an EMBL/GenBank/DDBJ whole genome shotgun (WGS) entry which is preliminary data.</text>
</comment>
<evidence type="ECO:0000256" key="3">
    <source>
        <dbReference type="ARBA" id="ARBA00022559"/>
    </source>
</evidence>
<evidence type="ECO:0000256" key="8">
    <source>
        <dbReference type="ARBA" id="ARBA00032824"/>
    </source>
</evidence>